<keyword evidence="1" id="KW-1133">Transmembrane helix</keyword>
<feature type="transmembrane region" description="Helical" evidence="1">
    <location>
        <begin position="12"/>
        <end position="32"/>
    </location>
</feature>
<evidence type="ECO:0000256" key="1">
    <source>
        <dbReference type="SAM" id="Phobius"/>
    </source>
</evidence>
<sequence length="39" mass="4421">MMAGLLEALSWLSILLGSMWVLIGFFLVFGGWKWMDGED</sequence>
<protein>
    <submittedName>
        <fullName evidence="2">Uncharacterized protein</fullName>
    </submittedName>
</protein>
<keyword evidence="1" id="KW-0472">Membrane</keyword>
<accession>X1SQM4</accession>
<organism evidence="2">
    <name type="scientific">marine sediment metagenome</name>
    <dbReference type="NCBI Taxonomy" id="412755"/>
    <lineage>
        <taxon>unclassified sequences</taxon>
        <taxon>metagenomes</taxon>
        <taxon>ecological metagenomes</taxon>
    </lineage>
</organism>
<dbReference type="EMBL" id="BARW01009214">
    <property type="protein sequence ID" value="GAI77640.1"/>
    <property type="molecule type" value="Genomic_DNA"/>
</dbReference>
<comment type="caution">
    <text evidence="2">The sequence shown here is derived from an EMBL/GenBank/DDBJ whole genome shotgun (WGS) entry which is preliminary data.</text>
</comment>
<gene>
    <name evidence="2" type="ORF">S12H4_18614</name>
</gene>
<dbReference type="AlphaFoldDB" id="X1SQM4"/>
<evidence type="ECO:0000313" key="2">
    <source>
        <dbReference type="EMBL" id="GAI77640.1"/>
    </source>
</evidence>
<reference evidence="2" key="1">
    <citation type="journal article" date="2014" name="Front. Microbiol.">
        <title>High frequency of phylogenetically diverse reductive dehalogenase-homologous genes in deep subseafloor sedimentary metagenomes.</title>
        <authorList>
            <person name="Kawai M."/>
            <person name="Futagami T."/>
            <person name="Toyoda A."/>
            <person name="Takaki Y."/>
            <person name="Nishi S."/>
            <person name="Hori S."/>
            <person name="Arai W."/>
            <person name="Tsubouchi T."/>
            <person name="Morono Y."/>
            <person name="Uchiyama I."/>
            <person name="Ito T."/>
            <person name="Fujiyama A."/>
            <person name="Inagaki F."/>
            <person name="Takami H."/>
        </authorList>
    </citation>
    <scope>NUCLEOTIDE SEQUENCE</scope>
    <source>
        <strain evidence="2">Expedition CK06-06</strain>
    </source>
</reference>
<name>X1SQM4_9ZZZZ</name>
<keyword evidence="1" id="KW-0812">Transmembrane</keyword>
<proteinExistence type="predicted"/>